<comment type="caution">
    <text evidence="2">The sequence shown here is derived from an EMBL/GenBank/DDBJ whole genome shotgun (WGS) entry which is preliminary data.</text>
</comment>
<evidence type="ECO:0000256" key="1">
    <source>
        <dbReference type="SAM" id="MobiDB-lite"/>
    </source>
</evidence>
<reference evidence="3" key="2">
    <citation type="submission" date="2019-10" db="EMBL/GenBank/DDBJ databases">
        <title>A de novo genome assembly of a pear dwarfing rootstock.</title>
        <authorList>
            <person name="Wang F."/>
            <person name="Wang J."/>
            <person name="Li S."/>
            <person name="Zhang Y."/>
            <person name="Fang M."/>
            <person name="Ma L."/>
            <person name="Zhao Y."/>
            <person name="Jiang S."/>
        </authorList>
    </citation>
    <scope>NUCLEOTIDE SEQUENCE [LARGE SCALE GENOMIC DNA]</scope>
</reference>
<reference evidence="2 3" key="3">
    <citation type="submission" date="2019-11" db="EMBL/GenBank/DDBJ databases">
        <title>A de novo genome assembly of a pear dwarfing rootstock.</title>
        <authorList>
            <person name="Wang F."/>
            <person name="Wang J."/>
            <person name="Li S."/>
            <person name="Zhang Y."/>
            <person name="Fang M."/>
            <person name="Ma L."/>
            <person name="Zhao Y."/>
            <person name="Jiang S."/>
        </authorList>
    </citation>
    <scope>NUCLEOTIDE SEQUENCE [LARGE SCALE GENOMIC DNA]</scope>
    <source>
        <strain evidence="2">S2</strain>
        <tissue evidence="2">Leaf</tissue>
    </source>
</reference>
<dbReference type="EMBL" id="SMOL01000553">
    <property type="protein sequence ID" value="KAB2608271.1"/>
    <property type="molecule type" value="Genomic_DNA"/>
</dbReference>
<proteinExistence type="predicted"/>
<gene>
    <name evidence="2" type="ORF">D8674_011439</name>
</gene>
<protein>
    <submittedName>
        <fullName evidence="2">Uncharacterized protein</fullName>
    </submittedName>
</protein>
<evidence type="ECO:0000313" key="3">
    <source>
        <dbReference type="Proteomes" id="UP000327157"/>
    </source>
</evidence>
<sequence>MADFGESSSKKKKLVVRSERYQWKQVSYFEGKNMAKAYKKVPEELKKSLLRDLSQKPTRAIGRSRLLHHSGLMPFSYRMKARWGGSKFLKIDVFSDVYLPTETPLESVDPPEDTGFQILMETLDQTLGQRPGTYCTKMGNARRREPIAPSSLQSKSQVTALTTEVADLRTELASYRSQMSQIVQALNQSGICFLDLCPSLTSEPLQPEHAHTFGPSTSKPVNNLETFQQPPHDDHVDYAALFS</sequence>
<name>A0A5N5G3B8_9ROSA</name>
<feature type="compositionally biased region" description="Polar residues" evidence="1">
    <location>
        <begin position="214"/>
        <end position="229"/>
    </location>
</feature>
<dbReference type="AlphaFoldDB" id="A0A5N5G3B8"/>
<accession>A0A5N5G3B8</accession>
<feature type="region of interest" description="Disordered" evidence="1">
    <location>
        <begin position="207"/>
        <end position="233"/>
    </location>
</feature>
<organism evidence="2 3">
    <name type="scientific">Pyrus ussuriensis x Pyrus communis</name>
    <dbReference type="NCBI Taxonomy" id="2448454"/>
    <lineage>
        <taxon>Eukaryota</taxon>
        <taxon>Viridiplantae</taxon>
        <taxon>Streptophyta</taxon>
        <taxon>Embryophyta</taxon>
        <taxon>Tracheophyta</taxon>
        <taxon>Spermatophyta</taxon>
        <taxon>Magnoliopsida</taxon>
        <taxon>eudicotyledons</taxon>
        <taxon>Gunneridae</taxon>
        <taxon>Pentapetalae</taxon>
        <taxon>rosids</taxon>
        <taxon>fabids</taxon>
        <taxon>Rosales</taxon>
        <taxon>Rosaceae</taxon>
        <taxon>Amygdaloideae</taxon>
        <taxon>Maleae</taxon>
        <taxon>Pyrus</taxon>
    </lineage>
</organism>
<keyword evidence="3" id="KW-1185">Reference proteome</keyword>
<dbReference type="Proteomes" id="UP000327157">
    <property type="component" value="Chromosome 14"/>
</dbReference>
<reference evidence="2 3" key="1">
    <citation type="submission" date="2019-09" db="EMBL/GenBank/DDBJ databases">
        <authorList>
            <person name="Ou C."/>
        </authorList>
    </citation>
    <scope>NUCLEOTIDE SEQUENCE [LARGE SCALE GENOMIC DNA]</scope>
    <source>
        <strain evidence="2">S2</strain>
        <tissue evidence="2">Leaf</tissue>
    </source>
</reference>
<evidence type="ECO:0000313" key="2">
    <source>
        <dbReference type="EMBL" id="KAB2608271.1"/>
    </source>
</evidence>